<name>A0A319DSN6_9EURO</name>
<sequence length="130" mass="14329">MSSFPLLGFFFLLLLVVHAPLLQRHPSFTAAAVVDNSVLATFDIIGLSTLISYCSSFLSVSPSLETIQGPLGFHNLYTRTECRYTIPWGLQACPSLCSRLSITVPSKSKFLIPQTFLSPYTTLFSMSLCQ</sequence>
<accession>A0A319DSN6</accession>
<dbReference type="AlphaFoldDB" id="A0A319DSN6"/>
<dbReference type="EMBL" id="KZ825957">
    <property type="protein sequence ID" value="PYH91098.1"/>
    <property type="molecule type" value="Genomic_DNA"/>
</dbReference>
<evidence type="ECO:0000313" key="2">
    <source>
        <dbReference type="EMBL" id="PYH91098.1"/>
    </source>
</evidence>
<evidence type="ECO:0000313" key="3">
    <source>
        <dbReference type="Proteomes" id="UP000247810"/>
    </source>
</evidence>
<dbReference type="Proteomes" id="UP000247810">
    <property type="component" value="Unassembled WGS sequence"/>
</dbReference>
<proteinExistence type="predicted"/>
<protein>
    <submittedName>
        <fullName evidence="2">Uncharacterized protein</fullName>
    </submittedName>
</protein>
<dbReference type="VEuPathDB" id="FungiDB:BO71DRAFT_401671"/>
<keyword evidence="3" id="KW-1185">Reference proteome</keyword>
<evidence type="ECO:0000256" key="1">
    <source>
        <dbReference type="SAM" id="SignalP"/>
    </source>
</evidence>
<reference evidence="2 3" key="1">
    <citation type="submission" date="2018-02" db="EMBL/GenBank/DDBJ databases">
        <title>The genomes of Aspergillus section Nigri reveals drivers in fungal speciation.</title>
        <authorList>
            <consortium name="DOE Joint Genome Institute"/>
            <person name="Vesth T.C."/>
            <person name="Nybo J."/>
            <person name="Theobald S."/>
            <person name="Brandl J."/>
            <person name="Frisvad J.C."/>
            <person name="Nielsen K.F."/>
            <person name="Lyhne E.K."/>
            <person name="Kogle M.E."/>
            <person name="Kuo A."/>
            <person name="Riley R."/>
            <person name="Clum A."/>
            <person name="Nolan M."/>
            <person name="Lipzen A."/>
            <person name="Salamov A."/>
            <person name="Henrissat B."/>
            <person name="Wiebenga A."/>
            <person name="De vries R.P."/>
            <person name="Grigoriev I.V."/>
            <person name="Mortensen U.H."/>
            <person name="Andersen M.R."/>
            <person name="Baker S.E."/>
        </authorList>
    </citation>
    <scope>NUCLEOTIDE SEQUENCE [LARGE SCALE GENOMIC DNA]</scope>
    <source>
        <strain evidence="2 3">CBS 707.79</strain>
    </source>
</reference>
<organism evidence="2 3">
    <name type="scientific">Aspergillus ellipticus CBS 707.79</name>
    <dbReference type="NCBI Taxonomy" id="1448320"/>
    <lineage>
        <taxon>Eukaryota</taxon>
        <taxon>Fungi</taxon>
        <taxon>Dikarya</taxon>
        <taxon>Ascomycota</taxon>
        <taxon>Pezizomycotina</taxon>
        <taxon>Eurotiomycetes</taxon>
        <taxon>Eurotiomycetidae</taxon>
        <taxon>Eurotiales</taxon>
        <taxon>Aspergillaceae</taxon>
        <taxon>Aspergillus</taxon>
        <taxon>Aspergillus subgen. Circumdati</taxon>
    </lineage>
</organism>
<keyword evidence="1" id="KW-0732">Signal</keyword>
<gene>
    <name evidence="2" type="ORF">BO71DRAFT_401671</name>
</gene>
<feature type="chain" id="PRO_5016434358" evidence="1">
    <location>
        <begin position="20"/>
        <end position="130"/>
    </location>
</feature>
<feature type="signal peptide" evidence="1">
    <location>
        <begin position="1"/>
        <end position="19"/>
    </location>
</feature>